<dbReference type="Proteomes" id="UP001519460">
    <property type="component" value="Unassembled WGS sequence"/>
</dbReference>
<feature type="region of interest" description="Disordered" evidence="1">
    <location>
        <begin position="167"/>
        <end position="190"/>
    </location>
</feature>
<dbReference type="EMBL" id="JACVVK020000066">
    <property type="protein sequence ID" value="KAK7496611.1"/>
    <property type="molecule type" value="Genomic_DNA"/>
</dbReference>
<reference evidence="2 3" key="1">
    <citation type="journal article" date="2023" name="Sci. Data">
        <title>Genome assembly of the Korean intertidal mud-creeper Batillaria attramentaria.</title>
        <authorList>
            <person name="Patra A.K."/>
            <person name="Ho P.T."/>
            <person name="Jun S."/>
            <person name="Lee S.J."/>
            <person name="Kim Y."/>
            <person name="Won Y.J."/>
        </authorList>
    </citation>
    <scope>NUCLEOTIDE SEQUENCE [LARGE SCALE GENOMIC DNA]</scope>
    <source>
        <strain evidence="2">Wonlab-2016</strain>
    </source>
</reference>
<organism evidence="2 3">
    <name type="scientific">Batillaria attramentaria</name>
    <dbReference type="NCBI Taxonomy" id="370345"/>
    <lineage>
        <taxon>Eukaryota</taxon>
        <taxon>Metazoa</taxon>
        <taxon>Spiralia</taxon>
        <taxon>Lophotrochozoa</taxon>
        <taxon>Mollusca</taxon>
        <taxon>Gastropoda</taxon>
        <taxon>Caenogastropoda</taxon>
        <taxon>Sorbeoconcha</taxon>
        <taxon>Cerithioidea</taxon>
        <taxon>Batillariidae</taxon>
        <taxon>Batillaria</taxon>
    </lineage>
</organism>
<accession>A0ABD0LBD4</accession>
<evidence type="ECO:0000313" key="2">
    <source>
        <dbReference type="EMBL" id="KAK7496611.1"/>
    </source>
</evidence>
<name>A0ABD0LBD4_9CAEN</name>
<keyword evidence="3" id="KW-1185">Reference proteome</keyword>
<protein>
    <submittedName>
        <fullName evidence="2">Uncharacterized protein</fullName>
    </submittedName>
</protein>
<comment type="caution">
    <text evidence="2">The sequence shown here is derived from an EMBL/GenBank/DDBJ whole genome shotgun (WGS) entry which is preliminary data.</text>
</comment>
<sequence length="255" mass="27811">RHPVVREISQAKPAEYVGLLEPRASYLPTAVVTQSPCRGGETVTRCRSSRYTYLCKDRSRVSVCTQKESNSVQNGSGTCTFVIATLLTMVVLWRMLRPLSDHHVNLKITRLSSSLVGDYPVSEIRQPRHPIAPSRLSMFLCFRLTPPTAIPVMVHPSSVIGVVVKSTPQSSQGRAQESGNGSVGGMSSQTENGSTAAFSWLARPQRIWEPFSLCWLAASTHYGPWGRTPCSCGECNTIPITRPPESPSGLSAQVL</sequence>
<evidence type="ECO:0000256" key="1">
    <source>
        <dbReference type="SAM" id="MobiDB-lite"/>
    </source>
</evidence>
<evidence type="ECO:0000313" key="3">
    <source>
        <dbReference type="Proteomes" id="UP001519460"/>
    </source>
</evidence>
<gene>
    <name evidence="2" type="ORF">BaRGS_00012263</name>
</gene>
<dbReference type="AlphaFoldDB" id="A0ABD0LBD4"/>
<feature type="non-terminal residue" evidence="2">
    <location>
        <position position="1"/>
    </location>
</feature>
<proteinExistence type="predicted"/>